<accession>G7YW05</accession>
<proteinExistence type="predicted"/>
<name>G7YW05_CLOSI</name>
<protein>
    <submittedName>
        <fullName evidence="1">Uncharacterized protein</fullName>
    </submittedName>
</protein>
<dbReference type="Proteomes" id="UP000008909">
    <property type="component" value="Unassembled WGS sequence"/>
</dbReference>
<dbReference type="EMBL" id="DF144558">
    <property type="protein sequence ID" value="GAA57135.1"/>
    <property type="molecule type" value="Genomic_DNA"/>
</dbReference>
<dbReference type="AlphaFoldDB" id="G7YW05"/>
<organism evidence="1 2">
    <name type="scientific">Clonorchis sinensis</name>
    <name type="common">Chinese liver fluke</name>
    <dbReference type="NCBI Taxonomy" id="79923"/>
    <lineage>
        <taxon>Eukaryota</taxon>
        <taxon>Metazoa</taxon>
        <taxon>Spiralia</taxon>
        <taxon>Lophotrochozoa</taxon>
        <taxon>Platyhelminthes</taxon>
        <taxon>Trematoda</taxon>
        <taxon>Digenea</taxon>
        <taxon>Opisthorchiida</taxon>
        <taxon>Opisthorchiata</taxon>
        <taxon>Opisthorchiidae</taxon>
        <taxon>Clonorchis</taxon>
    </lineage>
</organism>
<reference evidence="1" key="1">
    <citation type="journal article" date="2011" name="Genome Biol.">
        <title>The draft genome of the carcinogenic human liver fluke Clonorchis sinensis.</title>
        <authorList>
            <person name="Wang X."/>
            <person name="Chen W."/>
            <person name="Huang Y."/>
            <person name="Sun J."/>
            <person name="Men J."/>
            <person name="Liu H."/>
            <person name="Luo F."/>
            <person name="Guo L."/>
            <person name="Lv X."/>
            <person name="Deng C."/>
            <person name="Zhou C."/>
            <person name="Fan Y."/>
            <person name="Li X."/>
            <person name="Huang L."/>
            <person name="Hu Y."/>
            <person name="Liang C."/>
            <person name="Hu X."/>
            <person name="Xu J."/>
            <person name="Yu X."/>
        </authorList>
    </citation>
    <scope>NUCLEOTIDE SEQUENCE [LARGE SCALE GENOMIC DNA]</scope>
    <source>
        <strain evidence="1">Henan</strain>
    </source>
</reference>
<evidence type="ECO:0000313" key="1">
    <source>
        <dbReference type="EMBL" id="GAA57135.1"/>
    </source>
</evidence>
<gene>
    <name evidence="1" type="ORF">CLF_112223</name>
</gene>
<keyword evidence="2" id="KW-1185">Reference proteome</keyword>
<reference key="2">
    <citation type="submission" date="2011-10" db="EMBL/GenBank/DDBJ databases">
        <title>The genome and transcriptome sequence of Clonorchis sinensis provide insights into the carcinogenic liver fluke.</title>
        <authorList>
            <person name="Wang X."/>
            <person name="Huang Y."/>
            <person name="Chen W."/>
            <person name="Liu H."/>
            <person name="Guo L."/>
            <person name="Chen Y."/>
            <person name="Luo F."/>
            <person name="Zhou W."/>
            <person name="Sun J."/>
            <person name="Mao Q."/>
            <person name="Liang P."/>
            <person name="Zhou C."/>
            <person name="Tian Y."/>
            <person name="Men J."/>
            <person name="Lv X."/>
            <person name="Huang L."/>
            <person name="Zhou J."/>
            <person name="Hu Y."/>
            <person name="Li R."/>
            <person name="Zhang F."/>
            <person name="Lei H."/>
            <person name="Li X."/>
            <person name="Hu X."/>
            <person name="Liang C."/>
            <person name="Xu J."/>
            <person name="Wu Z."/>
            <person name="Yu X."/>
        </authorList>
    </citation>
    <scope>NUCLEOTIDE SEQUENCE</scope>
    <source>
        <strain>Henan</strain>
    </source>
</reference>
<evidence type="ECO:0000313" key="2">
    <source>
        <dbReference type="Proteomes" id="UP000008909"/>
    </source>
</evidence>
<sequence>MSFSWVPETQTHNSLRKCLAHGDCSRLSEYGLLVFVTIIISVTMKSPFQSLRTASPHSRSIIFFLRGKNGKENLTAYTRRFHPASERPNNMKISVQVLTNLEMLTIVYNVGTISDASGIAKQVDFTYGTKFRWEPACSKSVATECSAPGRLMFQLLRYSRYRDTYLNAVATLDFVDTVPSSVCREAILPLIRIFTTQGFRNDCAFDQVDQAKRSCRIKNLGSWIRLLIRLLFSFDDDILSSQMILDGPLWPNFEGLHLGPYDLLIECILNRNFGLVLVIAKSASSQLVRSIPMVYQLDVDRLAKNSPSVGVAVFVTLHVGLQVGLDQSRAIGEFSEAFRVVSFRNSKAVGISYVGDDTDIYYSAVDKKQHLRLREYVIDWTPFDSYSWMVCLTSFESFGCCFPRCKTQRTGGAHGAQKHMNSMSCQSHATYRVLGIIEFWNGANLSLNWS</sequence>